<gene>
    <name evidence="1" type="ORF">QNN11_05370</name>
</gene>
<dbReference type="EMBL" id="CP126056">
    <property type="protein sequence ID" value="WHX10857.1"/>
    <property type="molecule type" value="Genomic_DNA"/>
</dbReference>
<dbReference type="AlphaFoldDB" id="A0AA95HMI9"/>
<accession>A0AA95HMI9</accession>
<sequence length="64" mass="7785">MTRYKDHRPYPKDFATPKVADRFYTLVNPNQDVYKATYVFLPIVVKDGIPMIEWKDEWKLENYE</sequence>
<reference evidence="1" key="1">
    <citation type="journal article" date="2023" name="Nat. Commun.">
        <title>Identification of a novel Human Milk Oligosaccharides utilization cluster in the infant gut commensal Bacteroides dorei.</title>
        <authorList>
            <person name="Kijner S."/>
            <person name="Ennis D."/>
            <person name="Shmorak S."/>
            <person name="Florentin A."/>
            <person name="Yassour M."/>
        </authorList>
    </citation>
    <scope>NUCLEOTIDE SEQUENCE</scope>
    <source>
        <strain evidence="1">2</strain>
    </source>
</reference>
<proteinExistence type="predicted"/>
<dbReference type="Proteomes" id="UP001177934">
    <property type="component" value="Chromosome"/>
</dbReference>
<organism evidence="1 2">
    <name type="scientific">Phocaeicola dorei</name>
    <dbReference type="NCBI Taxonomy" id="357276"/>
    <lineage>
        <taxon>Bacteria</taxon>
        <taxon>Pseudomonadati</taxon>
        <taxon>Bacteroidota</taxon>
        <taxon>Bacteroidia</taxon>
        <taxon>Bacteroidales</taxon>
        <taxon>Bacteroidaceae</taxon>
        <taxon>Phocaeicola</taxon>
    </lineage>
</organism>
<protein>
    <submittedName>
        <fullName evidence="1">Uncharacterized protein</fullName>
    </submittedName>
</protein>
<evidence type="ECO:0000313" key="2">
    <source>
        <dbReference type="Proteomes" id="UP001177934"/>
    </source>
</evidence>
<name>A0AA95HMI9_9BACT</name>
<evidence type="ECO:0000313" key="1">
    <source>
        <dbReference type="EMBL" id="WHX10857.1"/>
    </source>
</evidence>